<evidence type="ECO:0000256" key="4">
    <source>
        <dbReference type="ARBA" id="ARBA00023163"/>
    </source>
</evidence>
<evidence type="ECO:0000256" key="1">
    <source>
        <dbReference type="ARBA" id="ARBA00009437"/>
    </source>
</evidence>
<name>A0A561T357_9PSEU</name>
<reference evidence="7 8" key="1">
    <citation type="submission" date="2019-06" db="EMBL/GenBank/DDBJ databases">
        <title>Sequencing the genomes of 1000 actinobacteria strains.</title>
        <authorList>
            <person name="Klenk H.-P."/>
        </authorList>
    </citation>
    <scope>NUCLEOTIDE SEQUENCE [LARGE SCALE GENOMIC DNA]</scope>
    <source>
        <strain evidence="7 8">DSM 45671</strain>
    </source>
</reference>
<evidence type="ECO:0000313" key="8">
    <source>
        <dbReference type="Proteomes" id="UP000321261"/>
    </source>
</evidence>
<evidence type="ECO:0000256" key="3">
    <source>
        <dbReference type="ARBA" id="ARBA00023125"/>
    </source>
</evidence>
<dbReference type="GO" id="GO:0005829">
    <property type="term" value="C:cytosol"/>
    <property type="evidence" value="ECO:0007669"/>
    <property type="project" value="TreeGrafter"/>
</dbReference>
<dbReference type="GO" id="GO:0003700">
    <property type="term" value="F:DNA-binding transcription factor activity"/>
    <property type="evidence" value="ECO:0007669"/>
    <property type="project" value="InterPro"/>
</dbReference>
<evidence type="ECO:0000313" key="7">
    <source>
        <dbReference type="EMBL" id="TWF81540.1"/>
    </source>
</evidence>
<dbReference type="Pfam" id="PF00126">
    <property type="entry name" value="HTH_1"/>
    <property type="match status" value="1"/>
</dbReference>
<dbReference type="PROSITE" id="PS50931">
    <property type="entry name" value="HTH_LYSR"/>
    <property type="match status" value="1"/>
</dbReference>
<proteinExistence type="inferred from homology"/>
<feature type="domain" description="HTH lysR-type" evidence="6">
    <location>
        <begin position="5"/>
        <end position="62"/>
    </location>
</feature>
<comment type="similarity">
    <text evidence="1">Belongs to the LysR transcriptional regulatory family.</text>
</comment>
<organism evidence="7 8">
    <name type="scientific">Pseudonocardia hierapolitana</name>
    <dbReference type="NCBI Taxonomy" id="1128676"/>
    <lineage>
        <taxon>Bacteria</taxon>
        <taxon>Bacillati</taxon>
        <taxon>Actinomycetota</taxon>
        <taxon>Actinomycetes</taxon>
        <taxon>Pseudonocardiales</taxon>
        <taxon>Pseudonocardiaceae</taxon>
        <taxon>Pseudonocardia</taxon>
    </lineage>
</organism>
<dbReference type="Gene3D" id="1.10.10.10">
    <property type="entry name" value="Winged helix-like DNA-binding domain superfamily/Winged helix DNA-binding domain"/>
    <property type="match status" value="1"/>
</dbReference>
<dbReference type="EMBL" id="VIWU01000001">
    <property type="protein sequence ID" value="TWF81540.1"/>
    <property type="molecule type" value="Genomic_DNA"/>
</dbReference>
<evidence type="ECO:0000256" key="2">
    <source>
        <dbReference type="ARBA" id="ARBA00023015"/>
    </source>
</evidence>
<dbReference type="AlphaFoldDB" id="A0A561T357"/>
<evidence type="ECO:0000256" key="5">
    <source>
        <dbReference type="SAM" id="MobiDB-lite"/>
    </source>
</evidence>
<gene>
    <name evidence="7" type="ORF">FHX44_117485</name>
</gene>
<dbReference type="Gene3D" id="3.40.190.290">
    <property type="match status" value="1"/>
</dbReference>
<sequence>MRTDLTLQQLRVVAEVYDAGSFTAAAQRLLVAQSSLSRTVAEVERRLGTPLFERTTRRLEPTPAGREIVAAARRAVDAVDAEMRHVEGYLAGRTGRVRIATLPSLAAILLPGVVSAFRVDHPQVELSIEDALSDEVLERVRGGVVDLAVTVVSEVPDPLADLAVTPVATDRFCCVVPPAHRFAGRERMSWSELAGEPFIAFDRTTSIRQHVDASLAAAGVTPRQVVAARNIAAVAGLVAADLGVSVVPGLVLPLMGFAGVGHVVLDEPAAHRTMAVVRAAARPLSPIAAAFVAALTDPARARPELPEQARWLESDPAPDAQRPGPHGRGAGPS</sequence>
<keyword evidence="3 7" id="KW-0238">DNA-binding</keyword>
<dbReference type="InterPro" id="IPR050950">
    <property type="entry name" value="HTH-type_LysR_regulators"/>
</dbReference>
<dbReference type="FunFam" id="1.10.10.10:FF:000001">
    <property type="entry name" value="LysR family transcriptional regulator"/>
    <property type="match status" value="1"/>
</dbReference>
<dbReference type="Proteomes" id="UP000321261">
    <property type="component" value="Unassembled WGS sequence"/>
</dbReference>
<dbReference type="InterPro" id="IPR005119">
    <property type="entry name" value="LysR_subst-bd"/>
</dbReference>
<evidence type="ECO:0000259" key="6">
    <source>
        <dbReference type="PROSITE" id="PS50931"/>
    </source>
</evidence>
<comment type="caution">
    <text evidence="7">The sequence shown here is derived from an EMBL/GenBank/DDBJ whole genome shotgun (WGS) entry which is preliminary data.</text>
</comment>
<protein>
    <submittedName>
        <fullName evidence="7">DNA-binding transcriptional LysR family regulator</fullName>
    </submittedName>
</protein>
<keyword evidence="4" id="KW-0804">Transcription</keyword>
<dbReference type="CDD" id="cd08440">
    <property type="entry name" value="PBP2_LTTR_like_4"/>
    <property type="match status" value="1"/>
</dbReference>
<dbReference type="InterPro" id="IPR036388">
    <property type="entry name" value="WH-like_DNA-bd_sf"/>
</dbReference>
<dbReference type="SUPFAM" id="SSF53850">
    <property type="entry name" value="Periplasmic binding protein-like II"/>
    <property type="match status" value="1"/>
</dbReference>
<dbReference type="PANTHER" id="PTHR30419:SF8">
    <property type="entry name" value="NITROGEN ASSIMILATION TRANSCRIPTIONAL ACTIVATOR-RELATED"/>
    <property type="match status" value="1"/>
</dbReference>
<dbReference type="InterPro" id="IPR000847">
    <property type="entry name" value="LysR_HTH_N"/>
</dbReference>
<dbReference type="OrthoDB" id="7278199at2"/>
<dbReference type="Pfam" id="PF03466">
    <property type="entry name" value="LysR_substrate"/>
    <property type="match status" value="1"/>
</dbReference>
<feature type="compositionally biased region" description="Basic and acidic residues" evidence="5">
    <location>
        <begin position="303"/>
        <end position="313"/>
    </location>
</feature>
<dbReference type="InterPro" id="IPR036390">
    <property type="entry name" value="WH_DNA-bd_sf"/>
</dbReference>
<dbReference type="SUPFAM" id="SSF46785">
    <property type="entry name" value="Winged helix' DNA-binding domain"/>
    <property type="match status" value="1"/>
</dbReference>
<accession>A0A561T357</accession>
<dbReference type="PRINTS" id="PR00039">
    <property type="entry name" value="HTHLYSR"/>
</dbReference>
<dbReference type="PANTHER" id="PTHR30419">
    <property type="entry name" value="HTH-TYPE TRANSCRIPTIONAL REGULATOR YBHD"/>
    <property type="match status" value="1"/>
</dbReference>
<dbReference type="GO" id="GO:0003677">
    <property type="term" value="F:DNA binding"/>
    <property type="evidence" value="ECO:0007669"/>
    <property type="project" value="UniProtKB-KW"/>
</dbReference>
<dbReference type="RefSeq" id="WP_147260014.1">
    <property type="nucleotide sequence ID" value="NZ_VIWU01000001.1"/>
</dbReference>
<keyword evidence="8" id="KW-1185">Reference proteome</keyword>
<feature type="region of interest" description="Disordered" evidence="5">
    <location>
        <begin position="303"/>
        <end position="333"/>
    </location>
</feature>
<keyword evidence="2" id="KW-0805">Transcription regulation</keyword>